<comment type="caution">
    <text evidence="1">The sequence shown here is derived from an EMBL/GenBank/DDBJ whole genome shotgun (WGS) entry which is preliminary data.</text>
</comment>
<reference evidence="1 2" key="1">
    <citation type="journal article" date="2010" name="BMC Genomics">
        <title>Genome sequence of the pattern forming Paenibacillus vortex bacterium reveals potential for thriving in complex environments.</title>
        <authorList>
            <person name="Sirota-Madi A."/>
            <person name="Olender T."/>
            <person name="Helman Y."/>
            <person name="Ingham C."/>
            <person name="Brainis I."/>
            <person name="Roth D."/>
            <person name="Hagi E."/>
            <person name="Brodsky L."/>
            <person name="Leshkowitz D."/>
            <person name="Galatenko V."/>
            <person name="Nikolaev V."/>
            <person name="Mugasimangalam R.C."/>
            <person name="Bransburg-Zabary S."/>
            <person name="Gutnick D.L."/>
            <person name="Lancet D."/>
            <person name="Ben-Jacob E."/>
        </authorList>
    </citation>
    <scope>NUCLEOTIDE SEQUENCE [LARGE SCALE GENOMIC DNA]</scope>
    <source>
        <strain evidence="1 2">V453</strain>
    </source>
</reference>
<dbReference type="AlphaFoldDB" id="A0A2R9SSH1"/>
<proteinExistence type="predicted"/>
<keyword evidence="2" id="KW-1185">Reference proteome</keyword>
<evidence type="ECO:0000313" key="2">
    <source>
        <dbReference type="Proteomes" id="UP000003094"/>
    </source>
</evidence>
<gene>
    <name evidence="1" type="ORF">PVOR_19439</name>
</gene>
<dbReference type="KEGG" id="pvo:PVOR_19439"/>
<accession>A0A2R9SSH1</accession>
<organism evidence="1 2">
    <name type="scientific">Paenibacillus vortex V453</name>
    <dbReference type="NCBI Taxonomy" id="715225"/>
    <lineage>
        <taxon>Bacteria</taxon>
        <taxon>Bacillati</taxon>
        <taxon>Bacillota</taxon>
        <taxon>Bacilli</taxon>
        <taxon>Bacillales</taxon>
        <taxon>Paenibacillaceae</taxon>
        <taxon>Paenibacillus</taxon>
    </lineage>
</organism>
<sequence>MITSSDFRKIFLDLDSDPHTFFERFGSFNPLECVQYPIWNSFNKQNRGTTGIGDSRDFKS</sequence>
<dbReference type="EMBL" id="ADHJ01000036">
    <property type="protein sequence ID" value="EFU40306.1"/>
    <property type="molecule type" value="Genomic_DNA"/>
</dbReference>
<protein>
    <submittedName>
        <fullName evidence="1">Uncharacterized protein</fullName>
    </submittedName>
</protein>
<dbReference type="Proteomes" id="UP000003094">
    <property type="component" value="Unassembled WGS sequence"/>
</dbReference>
<name>A0A2R9SSH1_9BACL</name>
<evidence type="ECO:0000313" key="1">
    <source>
        <dbReference type="EMBL" id="EFU40306.1"/>
    </source>
</evidence>